<dbReference type="Proteomes" id="UP000700908">
    <property type="component" value="Unassembled WGS sequence"/>
</dbReference>
<proteinExistence type="predicted"/>
<comment type="caution">
    <text evidence="1">The sequence shown here is derived from an EMBL/GenBank/DDBJ whole genome shotgun (WGS) entry which is preliminary data.</text>
</comment>
<gene>
    <name evidence="1" type="ORF">K6V98_00165</name>
</gene>
<name>A0ABS7MHF0_9ACTN</name>
<sequence length="118" mass="12786">MKANHFLVQPLAGGKEVVFPAPYILSPKAKRLLAGDPAFQAIVDETSDAASEFKVILESAAWCILCAQVARAALDLPKQIDAAECEAFACRYVYDIEPSEISDGTVEENFTVMSGENF</sequence>
<reference evidence="1 2" key="1">
    <citation type="submission" date="2021-08" db="EMBL/GenBank/DDBJ databases">
        <title>Collinsella faecalis sp. nov. isolated from swine faeces.</title>
        <authorList>
            <person name="Oh B.S."/>
            <person name="Lee J.H."/>
        </authorList>
    </citation>
    <scope>NUCLEOTIDE SEQUENCE [LARGE SCALE GENOMIC DNA]</scope>
    <source>
        <strain evidence="1 2">AGMB00827</strain>
    </source>
</reference>
<keyword evidence="2" id="KW-1185">Reference proteome</keyword>
<organism evidence="1 2">
    <name type="scientific">Collinsella ureilytica</name>
    <dbReference type="NCBI Taxonomy" id="2869515"/>
    <lineage>
        <taxon>Bacteria</taxon>
        <taxon>Bacillati</taxon>
        <taxon>Actinomycetota</taxon>
        <taxon>Coriobacteriia</taxon>
        <taxon>Coriobacteriales</taxon>
        <taxon>Coriobacteriaceae</taxon>
        <taxon>Collinsella</taxon>
    </lineage>
</organism>
<dbReference type="RefSeq" id="WP_222198514.1">
    <property type="nucleotide sequence ID" value="NZ_JAIMFO010000004.1"/>
</dbReference>
<accession>A0ABS7MHF0</accession>
<dbReference type="EMBL" id="JAIMFO010000004">
    <property type="protein sequence ID" value="MBY4796784.1"/>
    <property type="molecule type" value="Genomic_DNA"/>
</dbReference>
<evidence type="ECO:0000313" key="2">
    <source>
        <dbReference type="Proteomes" id="UP000700908"/>
    </source>
</evidence>
<evidence type="ECO:0000313" key="1">
    <source>
        <dbReference type="EMBL" id="MBY4796784.1"/>
    </source>
</evidence>
<protein>
    <submittedName>
        <fullName evidence="1">Uncharacterized protein</fullName>
    </submittedName>
</protein>